<dbReference type="Proteomes" id="UP000249091">
    <property type="component" value="Chromosome 1"/>
</dbReference>
<dbReference type="EMBL" id="LS483468">
    <property type="protein sequence ID" value="SQI28345.1"/>
    <property type="molecule type" value="Genomic_DNA"/>
</dbReference>
<dbReference type="STRING" id="1219011.GCA_001895045_01064"/>
<keyword evidence="2" id="KW-0812">Transmembrane</keyword>
<feature type="transmembrane region" description="Helical" evidence="2">
    <location>
        <begin position="59"/>
        <end position="80"/>
    </location>
</feature>
<dbReference type="AlphaFoldDB" id="A0A2X4WN86"/>
<evidence type="ECO:0000313" key="4">
    <source>
        <dbReference type="Proteomes" id="UP000249091"/>
    </source>
</evidence>
<keyword evidence="2" id="KW-1133">Transmembrane helix</keyword>
<gene>
    <name evidence="3" type="ORF">NCTC10994_00089</name>
</gene>
<name>A0A2X4WN86_9NOCA</name>
<accession>A0A2X4WN86</accession>
<keyword evidence="2" id="KW-0472">Membrane</keyword>
<sequence>MIGEDTRHEVTEIKAIRGTESKKITSMQQEGWELVTQEKGGLRTTMTFRRPKPKPPWRLWAALGGVGVILVGIMTVGALVEGDSDASTTDAVAASNVEQSTPQPAPEPEADPSSSVDPMICDTTGLFSDPRKFGQTAIYSKKVRSGEVKLEITVGAPVEFTLSENAIIAYDLPPQPVSVYFPITVKNTSPDLAVSMIHTQATNAEQGEYDVREVSDGDVDAFAISEVMRLPMGETLSIKEGWNMATLEGIEYRVKINGLSGYTIKFTR</sequence>
<reference evidence="3 4" key="1">
    <citation type="submission" date="2018-06" db="EMBL/GenBank/DDBJ databases">
        <authorList>
            <consortium name="Pathogen Informatics"/>
            <person name="Doyle S."/>
        </authorList>
    </citation>
    <scope>NUCLEOTIDE SEQUENCE [LARGE SCALE GENOMIC DNA]</scope>
    <source>
        <strain evidence="3 4">NCTC10994</strain>
    </source>
</reference>
<evidence type="ECO:0000256" key="2">
    <source>
        <dbReference type="SAM" id="Phobius"/>
    </source>
</evidence>
<evidence type="ECO:0000256" key="1">
    <source>
        <dbReference type="SAM" id="MobiDB-lite"/>
    </source>
</evidence>
<keyword evidence="4" id="KW-1185">Reference proteome</keyword>
<organism evidence="3 4">
    <name type="scientific">Rhodococcus coprophilus</name>
    <dbReference type="NCBI Taxonomy" id="38310"/>
    <lineage>
        <taxon>Bacteria</taxon>
        <taxon>Bacillati</taxon>
        <taxon>Actinomycetota</taxon>
        <taxon>Actinomycetes</taxon>
        <taxon>Mycobacteriales</taxon>
        <taxon>Nocardiaceae</taxon>
        <taxon>Rhodococcus</taxon>
    </lineage>
</organism>
<dbReference type="KEGG" id="rcr:NCTC10994_00089"/>
<dbReference type="RefSeq" id="WP_072699077.1">
    <property type="nucleotide sequence ID" value="NZ_JAFBBL010000001.1"/>
</dbReference>
<evidence type="ECO:0000313" key="3">
    <source>
        <dbReference type="EMBL" id="SQI28345.1"/>
    </source>
</evidence>
<proteinExistence type="predicted"/>
<feature type="region of interest" description="Disordered" evidence="1">
    <location>
        <begin position="89"/>
        <end position="118"/>
    </location>
</feature>
<protein>
    <submittedName>
        <fullName evidence="3">Uncharacterized protein</fullName>
    </submittedName>
</protein>